<dbReference type="InterPro" id="IPR036737">
    <property type="entry name" value="OmpA-like_sf"/>
</dbReference>
<gene>
    <name evidence="13" type="ORF">H8Q88_07970</name>
</gene>
<dbReference type="PANTHER" id="PTHR30329:SF21">
    <property type="entry name" value="LIPOPROTEIN YIAD-RELATED"/>
    <property type="match status" value="1"/>
</dbReference>
<comment type="similarity">
    <text evidence="2">Belongs to the outer membrane OOP (TC 1.B.6) superfamily. OmpA family.</text>
</comment>
<dbReference type="CDD" id="cd07185">
    <property type="entry name" value="OmpA_C-like"/>
    <property type="match status" value="1"/>
</dbReference>
<dbReference type="GO" id="GO:0046930">
    <property type="term" value="C:pore complex"/>
    <property type="evidence" value="ECO:0007669"/>
    <property type="project" value="UniProtKB-KW"/>
</dbReference>
<dbReference type="GO" id="GO:0006811">
    <property type="term" value="P:monoatomic ion transport"/>
    <property type="evidence" value="ECO:0007669"/>
    <property type="project" value="UniProtKB-KW"/>
</dbReference>
<evidence type="ECO:0000256" key="1">
    <source>
        <dbReference type="ARBA" id="ARBA00004571"/>
    </source>
</evidence>
<feature type="chain" id="PRO_5040821750" evidence="11">
    <location>
        <begin position="24"/>
        <end position="350"/>
    </location>
</feature>
<evidence type="ECO:0000256" key="11">
    <source>
        <dbReference type="SAM" id="SignalP"/>
    </source>
</evidence>
<proteinExistence type="inferred from homology"/>
<evidence type="ECO:0000256" key="8">
    <source>
        <dbReference type="ARBA" id="ARBA00023136"/>
    </source>
</evidence>
<feature type="signal peptide" evidence="11">
    <location>
        <begin position="1"/>
        <end position="23"/>
    </location>
</feature>
<dbReference type="AlphaFoldDB" id="A0A9X0R9U9"/>
<evidence type="ECO:0000313" key="13">
    <source>
        <dbReference type="EMBL" id="MBC5850900.1"/>
    </source>
</evidence>
<keyword evidence="7" id="KW-0626">Porin</keyword>
<dbReference type="Pfam" id="PF00691">
    <property type="entry name" value="OmpA"/>
    <property type="match status" value="1"/>
</dbReference>
<evidence type="ECO:0000313" key="14">
    <source>
        <dbReference type="Proteomes" id="UP000615796"/>
    </source>
</evidence>
<dbReference type="PRINTS" id="PR01021">
    <property type="entry name" value="OMPADOMAIN"/>
</dbReference>
<keyword evidence="8 10" id="KW-0472">Membrane</keyword>
<evidence type="ECO:0000256" key="9">
    <source>
        <dbReference type="ARBA" id="ARBA00023237"/>
    </source>
</evidence>
<evidence type="ECO:0000259" key="12">
    <source>
        <dbReference type="PROSITE" id="PS51123"/>
    </source>
</evidence>
<keyword evidence="4" id="KW-1134">Transmembrane beta strand</keyword>
<dbReference type="SUPFAM" id="SSF56925">
    <property type="entry name" value="OMPA-like"/>
    <property type="match status" value="1"/>
</dbReference>
<protein>
    <submittedName>
        <fullName evidence="13">Outer membrane beta-barrel protein</fullName>
    </submittedName>
</protein>
<feature type="domain" description="OmpA-like" evidence="12">
    <location>
        <begin position="217"/>
        <end position="341"/>
    </location>
</feature>
<keyword evidence="6" id="KW-0406">Ion transport</keyword>
<dbReference type="InterPro" id="IPR050330">
    <property type="entry name" value="Bact_OuterMem_StrucFunc"/>
</dbReference>
<dbReference type="Proteomes" id="UP000615796">
    <property type="component" value="Unassembled WGS sequence"/>
</dbReference>
<dbReference type="InterPro" id="IPR006664">
    <property type="entry name" value="OMP_bac"/>
</dbReference>
<comment type="subcellular location">
    <subcellularLocation>
        <location evidence="1">Cell outer membrane</location>
        <topology evidence="1">Multi-pass membrane protein</topology>
    </subcellularLocation>
</comment>
<organism evidence="13 14">
    <name type="scientific">Vibrio metschnikovii</name>
    <dbReference type="NCBI Taxonomy" id="28172"/>
    <lineage>
        <taxon>Bacteria</taxon>
        <taxon>Pseudomonadati</taxon>
        <taxon>Pseudomonadota</taxon>
        <taxon>Gammaproteobacteria</taxon>
        <taxon>Vibrionales</taxon>
        <taxon>Vibrionaceae</taxon>
        <taxon>Vibrio</taxon>
    </lineage>
</organism>
<evidence type="ECO:0000256" key="2">
    <source>
        <dbReference type="ARBA" id="ARBA00005710"/>
    </source>
</evidence>
<evidence type="ECO:0000256" key="10">
    <source>
        <dbReference type="PROSITE-ProRule" id="PRU00473"/>
    </source>
</evidence>
<evidence type="ECO:0000256" key="3">
    <source>
        <dbReference type="ARBA" id="ARBA00022448"/>
    </source>
</evidence>
<dbReference type="Pfam" id="PF01389">
    <property type="entry name" value="OmpA_membrane"/>
    <property type="match status" value="1"/>
</dbReference>
<dbReference type="PANTHER" id="PTHR30329">
    <property type="entry name" value="STATOR ELEMENT OF FLAGELLAR MOTOR COMPLEX"/>
    <property type="match status" value="1"/>
</dbReference>
<comment type="caution">
    <text evidence="13">The sequence shown here is derived from an EMBL/GenBank/DDBJ whole genome shotgun (WGS) entry which is preliminary data.</text>
</comment>
<name>A0A9X0R9U9_VIBME</name>
<dbReference type="RefSeq" id="WP_110166552.1">
    <property type="nucleotide sequence ID" value="NZ_JACRUP010000003.1"/>
</dbReference>
<dbReference type="SUPFAM" id="SSF103088">
    <property type="entry name" value="OmpA-like"/>
    <property type="match status" value="1"/>
</dbReference>
<keyword evidence="9" id="KW-0998">Cell outer membrane</keyword>
<dbReference type="InterPro" id="IPR006665">
    <property type="entry name" value="OmpA-like"/>
</dbReference>
<keyword evidence="5" id="KW-0812">Transmembrane</keyword>
<dbReference type="EMBL" id="JACRUP010000003">
    <property type="protein sequence ID" value="MBC5850900.1"/>
    <property type="molecule type" value="Genomic_DNA"/>
</dbReference>
<dbReference type="PROSITE" id="PS51123">
    <property type="entry name" value="OMPA_2"/>
    <property type="match status" value="1"/>
</dbReference>
<dbReference type="GO" id="GO:0009279">
    <property type="term" value="C:cell outer membrane"/>
    <property type="evidence" value="ECO:0007669"/>
    <property type="project" value="UniProtKB-SubCell"/>
</dbReference>
<dbReference type="Gene3D" id="2.40.160.20">
    <property type="match status" value="1"/>
</dbReference>
<reference evidence="13" key="1">
    <citation type="submission" date="2020-08" db="EMBL/GenBank/DDBJ databases">
        <title>Genome Sequencing and Pan-Genome Analysis of Migratory bird Vibrio Strains, Inner Mongolia.</title>
        <authorList>
            <person name="Zheng L."/>
        </authorList>
    </citation>
    <scope>NUCLEOTIDE SEQUENCE</scope>
    <source>
        <strain evidence="13">M13F</strain>
    </source>
</reference>
<evidence type="ECO:0000256" key="6">
    <source>
        <dbReference type="ARBA" id="ARBA00023065"/>
    </source>
</evidence>
<evidence type="ECO:0000256" key="7">
    <source>
        <dbReference type="ARBA" id="ARBA00023114"/>
    </source>
</evidence>
<evidence type="ECO:0000256" key="5">
    <source>
        <dbReference type="ARBA" id="ARBA00022692"/>
    </source>
</evidence>
<sequence length="350" mass="38691">MNKLRFSLLTSMILVGISHTVLADESNLYLGAGVGVGHIHGLNNIEGVQSSVNDATAGNLFLGYDLNDYLSIETGYLYVGKGKTDHLPFKNQGASLSLNGRVPLVGDLSLLGEFGAYWSRTEGLGEKGSKASAILGTGLSYQINDQFDIQARWRYIKNVADLNSEVYQTRFTPNENIATLELVYHPFRTKKVEPIQQTSYEEPVTPAQEEQPVSVIVDKPFEINAEVNFSLNQTTLDSEALRSLDNLQQQLSEMSTKKQMETIVIGYSDSLGADLVRDRVAKERAEAVANYLVHIGVPESQMHVQAKTIFDPTCSDVTNKEEQVACLAPNRRVDIKITGYQEVEELASPW</sequence>
<keyword evidence="14" id="KW-1185">Reference proteome</keyword>
<dbReference type="GO" id="GO:0015288">
    <property type="term" value="F:porin activity"/>
    <property type="evidence" value="ECO:0007669"/>
    <property type="project" value="UniProtKB-KW"/>
</dbReference>
<evidence type="ECO:0000256" key="4">
    <source>
        <dbReference type="ARBA" id="ARBA00022452"/>
    </source>
</evidence>
<keyword evidence="3" id="KW-0813">Transport</keyword>
<dbReference type="InterPro" id="IPR011250">
    <property type="entry name" value="OMP/PagP_B-barrel"/>
</dbReference>
<accession>A0A9X0R9U9</accession>
<dbReference type="InterPro" id="IPR000498">
    <property type="entry name" value="OmpA-like_TM_dom"/>
</dbReference>
<keyword evidence="11" id="KW-0732">Signal</keyword>
<dbReference type="Gene3D" id="3.30.1330.60">
    <property type="entry name" value="OmpA-like domain"/>
    <property type="match status" value="1"/>
</dbReference>